<comment type="function">
    <text evidence="3">Nucleotide-binding protein.</text>
</comment>
<comment type="similarity">
    <text evidence="2 3">Belongs to the YajQ family.</text>
</comment>
<dbReference type="InterPro" id="IPR035570">
    <property type="entry name" value="UPF0234_N"/>
</dbReference>
<dbReference type="SUPFAM" id="SSF89963">
    <property type="entry name" value="YajQ-like"/>
    <property type="match status" value="2"/>
</dbReference>
<dbReference type="GO" id="GO:0000166">
    <property type="term" value="F:nucleotide binding"/>
    <property type="evidence" value="ECO:0007669"/>
    <property type="project" value="UniProtKB-UniRule"/>
</dbReference>
<protein>
    <recommendedName>
        <fullName evidence="3">Nucleotide-binding protein Dtox_3111</fullName>
    </recommendedName>
</protein>
<evidence type="ECO:0000313" key="5">
    <source>
        <dbReference type="Proteomes" id="UP000002217"/>
    </source>
</evidence>
<dbReference type="HOGENOM" id="CLU_099839_1_0_9"/>
<dbReference type="Gene3D" id="3.30.70.990">
    <property type="entry name" value="YajQ-like, domain 2"/>
    <property type="match status" value="1"/>
</dbReference>
<dbReference type="InterPro" id="IPR036183">
    <property type="entry name" value="YajQ-like_sf"/>
</dbReference>
<dbReference type="Gene3D" id="3.30.70.860">
    <property type="match status" value="1"/>
</dbReference>
<dbReference type="Pfam" id="PF04461">
    <property type="entry name" value="YajQ"/>
    <property type="match status" value="1"/>
</dbReference>
<evidence type="ECO:0000256" key="3">
    <source>
        <dbReference type="HAMAP-Rule" id="MF_00632"/>
    </source>
</evidence>
<keyword evidence="5" id="KW-1185">Reference proteome</keyword>
<dbReference type="Proteomes" id="UP000002217">
    <property type="component" value="Chromosome"/>
</dbReference>
<accession>C8W4H7</accession>
<gene>
    <name evidence="4" type="ordered locus">Dtox_3111</name>
</gene>
<reference evidence="4 5" key="1">
    <citation type="journal article" date="2009" name="Stand. Genomic Sci.">
        <title>Complete genome sequence of Desulfotomaculum acetoxidans type strain (5575).</title>
        <authorList>
            <person name="Spring S."/>
            <person name="Lapidus A."/>
            <person name="Schroder M."/>
            <person name="Gleim D."/>
            <person name="Sims D."/>
            <person name="Meincke L."/>
            <person name="Glavina Del Rio T."/>
            <person name="Tice H."/>
            <person name="Copeland A."/>
            <person name="Cheng J.F."/>
            <person name="Lucas S."/>
            <person name="Chen F."/>
            <person name="Nolan M."/>
            <person name="Bruce D."/>
            <person name="Goodwin L."/>
            <person name="Pitluck S."/>
            <person name="Ivanova N."/>
            <person name="Mavromatis K."/>
            <person name="Mikhailova N."/>
            <person name="Pati A."/>
            <person name="Chen A."/>
            <person name="Palaniappan K."/>
            <person name="Land M."/>
            <person name="Hauser L."/>
            <person name="Chang Y.J."/>
            <person name="Jeffries C.D."/>
            <person name="Chain P."/>
            <person name="Saunders E."/>
            <person name="Brettin T."/>
            <person name="Detter J.C."/>
            <person name="Goker M."/>
            <person name="Bristow J."/>
            <person name="Eisen J.A."/>
            <person name="Markowitz V."/>
            <person name="Hugenholtz P."/>
            <person name="Kyrpides N.C."/>
            <person name="Klenk H.P."/>
            <person name="Han C."/>
        </authorList>
    </citation>
    <scope>NUCLEOTIDE SEQUENCE [LARGE SCALE GENOMIC DNA]</scope>
    <source>
        <strain evidence="5">ATCC 49208 / DSM 771 / VKM B-1644</strain>
    </source>
</reference>
<dbReference type="InterPro" id="IPR007551">
    <property type="entry name" value="YajQ/Smlt4090-like"/>
</dbReference>
<dbReference type="GO" id="GO:0005829">
    <property type="term" value="C:cytosol"/>
    <property type="evidence" value="ECO:0007669"/>
    <property type="project" value="TreeGrafter"/>
</dbReference>
<keyword evidence="1 3" id="KW-0547">Nucleotide-binding</keyword>
<organism evidence="4 5">
    <name type="scientific">Desulfofarcimen acetoxidans (strain ATCC 49208 / DSM 771 / KCTC 5769 / VKM B-1644 / 5575)</name>
    <name type="common">Desulfotomaculum acetoxidans</name>
    <dbReference type="NCBI Taxonomy" id="485916"/>
    <lineage>
        <taxon>Bacteria</taxon>
        <taxon>Bacillati</taxon>
        <taxon>Bacillota</taxon>
        <taxon>Clostridia</taxon>
        <taxon>Eubacteriales</taxon>
        <taxon>Peptococcaceae</taxon>
        <taxon>Desulfofarcimen</taxon>
    </lineage>
</organism>
<dbReference type="PANTHER" id="PTHR30476">
    <property type="entry name" value="UPF0234 PROTEIN YAJQ"/>
    <property type="match status" value="1"/>
</dbReference>
<dbReference type="HAMAP" id="MF_00632">
    <property type="entry name" value="UPF0234"/>
    <property type="match status" value="1"/>
</dbReference>
<dbReference type="RefSeq" id="WP_015758555.1">
    <property type="nucleotide sequence ID" value="NC_013216.1"/>
</dbReference>
<dbReference type="eggNOG" id="COG1666">
    <property type="taxonomic scope" value="Bacteria"/>
</dbReference>
<sequence length="165" mass="18649">MAKDNSFDVVSVVNLQEVDNAINQAVKEINNRFDFKGSKTKISFENDQITIVSDDDFKLKNAKDVLETKLVKRGIDLKALKYGKLEEAAGNTVRQRADLIQGIDKDKAKIITKALKNSKIKVQSAFQDDQVRISGKNRDDLQAAMQLIKEQDLGMPIQFVNFRTF</sequence>
<dbReference type="PANTHER" id="PTHR30476:SF0">
    <property type="entry name" value="UPF0234 PROTEIN YAJQ"/>
    <property type="match status" value="1"/>
</dbReference>
<evidence type="ECO:0000313" key="4">
    <source>
        <dbReference type="EMBL" id="ACV63863.1"/>
    </source>
</evidence>
<name>C8W4H7_DESAS</name>
<dbReference type="CDD" id="cd11740">
    <property type="entry name" value="YajQ_like"/>
    <property type="match status" value="1"/>
</dbReference>
<proteinExistence type="inferred from homology"/>
<dbReference type="KEGG" id="dae:Dtox_3111"/>
<dbReference type="NCBIfam" id="NF003819">
    <property type="entry name" value="PRK05412.1"/>
    <property type="match status" value="1"/>
</dbReference>
<dbReference type="AlphaFoldDB" id="C8W4H7"/>
<dbReference type="STRING" id="485916.Dtox_3111"/>
<evidence type="ECO:0000256" key="1">
    <source>
        <dbReference type="ARBA" id="ARBA00022741"/>
    </source>
</evidence>
<dbReference type="InterPro" id="IPR035571">
    <property type="entry name" value="UPF0234-like_C"/>
</dbReference>
<dbReference type="OrthoDB" id="9801447at2"/>
<dbReference type="EMBL" id="CP001720">
    <property type="protein sequence ID" value="ACV63863.1"/>
    <property type="molecule type" value="Genomic_DNA"/>
</dbReference>
<evidence type="ECO:0000256" key="2">
    <source>
        <dbReference type="ARBA" id="ARBA00093450"/>
    </source>
</evidence>